<accession>A0A2K1KXM2</accession>
<keyword evidence="3" id="KW-1185">Reference proteome</keyword>
<evidence type="ECO:0000313" key="2">
    <source>
        <dbReference type="EnsemblPlants" id="PAC:32944237.CDS.1"/>
    </source>
</evidence>
<reference evidence="1 3" key="2">
    <citation type="journal article" date="2018" name="Plant J.">
        <title>The Physcomitrella patens chromosome-scale assembly reveals moss genome structure and evolution.</title>
        <authorList>
            <person name="Lang D."/>
            <person name="Ullrich K.K."/>
            <person name="Murat F."/>
            <person name="Fuchs J."/>
            <person name="Jenkins J."/>
            <person name="Haas F.B."/>
            <person name="Piednoel M."/>
            <person name="Gundlach H."/>
            <person name="Van Bel M."/>
            <person name="Meyberg R."/>
            <person name="Vives C."/>
            <person name="Morata J."/>
            <person name="Symeonidi A."/>
            <person name="Hiss M."/>
            <person name="Muchero W."/>
            <person name="Kamisugi Y."/>
            <person name="Saleh O."/>
            <person name="Blanc G."/>
            <person name="Decker E.L."/>
            <person name="van Gessel N."/>
            <person name="Grimwood J."/>
            <person name="Hayes R.D."/>
            <person name="Graham S.W."/>
            <person name="Gunter L.E."/>
            <person name="McDaniel S.F."/>
            <person name="Hoernstein S.N.W."/>
            <person name="Larsson A."/>
            <person name="Li F.W."/>
            <person name="Perroud P.F."/>
            <person name="Phillips J."/>
            <person name="Ranjan P."/>
            <person name="Rokshar D.S."/>
            <person name="Rothfels C.J."/>
            <person name="Schneider L."/>
            <person name="Shu S."/>
            <person name="Stevenson D.W."/>
            <person name="Thummler F."/>
            <person name="Tillich M."/>
            <person name="Villarreal Aguilar J.C."/>
            <person name="Widiez T."/>
            <person name="Wong G.K."/>
            <person name="Wymore A."/>
            <person name="Zhang Y."/>
            <person name="Zimmer A.D."/>
            <person name="Quatrano R.S."/>
            <person name="Mayer K.F.X."/>
            <person name="Goodstein D."/>
            <person name="Casacuberta J.M."/>
            <person name="Vandepoele K."/>
            <person name="Reski R."/>
            <person name="Cuming A.C."/>
            <person name="Tuskan G.A."/>
            <person name="Maumus F."/>
            <person name="Salse J."/>
            <person name="Schmutz J."/>
            <person name="Rensing S.A."/>
        </authorList>
    </citation>
    <scope>NUCLEOTIDE SEQUENCE [LARGE SCALE GENOMIC DNA]</scope>
    <source>
        <strain evidence="2 3">cv. Gransden 2004</strain>
    </source>
</reference>
<reference evidence="1 3" key="1">
    <citation type="journal article" date="2008" name="Science">
        <title>The Physcomitrella genome reveals evolutionary insights into the conquest of land by plants.</title>
        <authorList>
            <person name="Rensing S."/>
            <person name="Lang D."/>
            <person name="Zimmer A."/>
            <person name="Terry A."/>
            <person name="Salamov A."/>
            <person name="Shapiro H."/>
            <person name="Nishiyama T."/>
            <person name="Perroud P.-F."/>
            <person name="Lindquist E."/>
            <person name="Kamisugi Y."/>
            <person name="Tanahashi T."/>
            <person name="Sakakibara K."/>
            <person name="Fujita T."/>
            <person name="Oishi K."/>
            <person name="Shin-I T."/>
            <person name="Kuroki Y."/>
            <person name="Toyoda A."/>
            <person name="Suzuki Y."/>
            <person name="Hashimoto A."/>
            <person name="Yamaguchi K."/>
            <person name="Sugano A."/>
            <person name="Kohara Y."/>
            <person name="Fujiyama A."/>
            <person name="Anterola A."/>
            <person name="Aoki S."/>
            <person name="Ashton N."/>
            <person name="Barbazuk W.B."/>
            <person name="Barker E."/>
            <person name="Bennetzen J."/>
            <person name="Bezanilla M."/>
            <person name="Blankenship R."/>
            <person name="Cho S.H."/>
            <person name="Dutcher S."/>
            <person name="Estelle M."/>
            <person name="Fawcett J.A."/>
            <person name="Gundlach H."/>
            <person name="Hanada K."/>
            <person name="Heyl A."/>
            <person name="Hicks K.A."/>
            <person name="Hugh J."/>
            <person name="Lohr M."/>
            <person name="Mayer K."/>
            <person name="Melkozernov A."/>
            <person name="Murata T."/>
            <person name="Nelson D."/>
            <person name="Pils B."/>
            <person name="Prigge M."/>
            <person name="Reiss B."/>
            <person name="Renner T."/>
            <person name="Rombauts S."/>
            <person name="Rushton P."/>
            <person name="Sanderfoot A."/>
            <person name="Schween G."/>
            <person name="Shiu S.-H."/>
            <person name="Stueber K."/>
            <person name="Theodoulou F.L."/>
            <person name="Tu H."/>
            <person name="Van de Peer Y."/>
            <person name="Verrier P.J."/>
            <person name="Waters E."/>
            <person name="Wood A."/>
            <person name="Yang L."/>
            <person name="Cove D."/>
            <person name="Cuming A."/>
            <person name="Hasebe M."/>
            <person name="Lucas S."/>
            <person name="Mishler D.B."/>
            <person name="Reski R."/>
            <person name="Grigoriev I."/>
            <person name="Quatrano R.S."/>
            <person name="Boore J.L."/>
        </authorList>
    </citation>
    <scope>NUCLEOTIDE SEQUENCE [LARGE SCALE GENOMIC DNA]</scope>
    <source>
        <strain evidence="2 3">cv. Gransden 2004</strain>
    </source>
</reference>
<protein>
    <submittedName>
        <fullName evidence="1 2">Uncharacterized protein</fullName>
    </submittedName>
</protein>
<dbReference type="Proteomes" id="UP000006727">
    <property type="component" value="Chromosome 3"/>
</dbReference>
<gene>
    <name evidence="1" type="ORF">PHYPA_005495</name>
</gene>
<evidence type="ECO:0000313" key="1">
    <source>
        <dbReference type="EMBL" id="PNR58500.1"/>
    </source>
</evidence>
<dbReference type="EnsemblPlants" id="Pp3c3_37049V3.1">
    <property type="protein sequence ID" value="PAC:32944237.CDS.1"/>
    <property type="gene ID" value="Pp3c3_37049"/>
</dbReference>
<dbReference type="AlphaFoldDB" id="A0A2K1KXM2"/>
<evidence type="ECO:0000313" key="3">
    <source>
        <dbReference type="Proteomes" id="UP000006727"/>
    </source>
</evidence>
<organism evidence="1">
    <name type="scientific">Physcomitrium patens</name>
    <name type="common">Spreading-leaved earth moss</name>
    <name type="synonym">Physcomitrella patens</name>
    <dbReference type="NCBI Taxonomy" id="3218"/>
    <lineage>
        <taxon>Eukaryota</taxon>
        <taxon>Viridiplantae</taxon>
        <taxon>Streptophyta</taxon>
        <taxon>Embryophyta</taxon>
        <taxon>Bryophyta</taxon>
        <taxon>Bryophytina</taxon>
        <taxon>Bryopsida</taxon>
        <taxon>Funariidae</taxon>
        <taxon>Funariales</taxon>
        <taxon>Funariaceae</taxon>
        <taxon>Physcomitrium</taxon>
    </lineage>
</organism>
<proteinExistence type="predicted"/>
<dbReference type="InParanoid" id="A0A2K1KXM2"/>
<reference evidence="2" key="3">
    <citation type="submission" date="2020-12" db="UniProtKB">
        <authorList>
            <consortium name="EnsemblPlants"/>
        </authorList>
    </citation>
    <scope>IDENTIFICATION</scope>
</reference>
<sequence length="136" mass="14842">MRGFAVVATHAQSRVAAILPIRLIPRRTCSATPLLLLLLPLQHASHGFVESVVGYSQPVSGLMRLPINVGRVVKSCWHWKGRGLSLSVDMKFVFRGLSSARCAVFLQFSRAQVFEDSGSGVGVLLPFCVRGRDGYC</sequence>
<dbReference type="Gramene" id="Pp3c3_37049V3.1">
    <property type="protein sequence ID" value="PAC:32944237.CDS.1"/>
    <property type="gene ID" value="Pp3c3_37049"/>
</dbReference>
<dbReference type="EMBL" id="ABEU02000003">
    <property type="protein sequence ID" value="PNR58500.1"/>
    <property type="molecule type" value="Genomic_DNA"/>
</dbReference>
<name>A0A2K1KXM2_PHYPA</name>